<dbReference type="InterPro" id="IPR004555">
    <property type="entry name" value="G6PDH_assembly_OpcA"/>
</dbReference>
<dbReference type="PANTHER" id="PTHR38658">
    <property type="entry name" value="OXPP CYCLE PROTEIN OPCA-RELATED"/>
    <property type="match status" value="1"/>
</dbReference>
<feature type="domain" description="Glucose-6-phosphate dehydrogenase assembly protein OpcA C-terminal" evidence="2">
    <location>
        <begin position="177"/>
        <end position="313"/>
    </location>
</feature>
<name>A0A0H5DNX2_9BACT</name>
<gene>
    <name evidence="3" type="ORF">ELAC_0764</name>
</gene>
<dbReference type="Proteomes" id="UP000220251">
    <property type="component" value="Unassembled WGS sequence"/>
</dbReference>
<organism evidence="3 4">
    <name type="scientific">Estrella lausannensis</name>
    <dbReference type="NCBI Taxonomy" id="483423"/>
    <lineage>
        <taxon>Bacteria</taxon>
        <taxon>Pseudomonadati</taxon>
        <taxon>Chlamydiota</taxon>
        <taxon>Chlamydiia</taxon>
        <taxon>Parachlamydiales</taxon>
        <taxon>Candidatus Criblamydiaceae</taxon>
        <taxon>Estrella</taxon>
    </lineage>
</organism>
<evidence type="ECO:0000259" key="2">
    <source>
        <dbReference type="Pfam" id="PF20171"/>
    </source>
</evidence>
<feature type="domain" description="Glucose-6-phosphate dehydrogenase assembly protein OpcA N-terminal" evidence="1">
    <location>
        <begin position="55"/>
        <end position="158"/>
    </location>
</feature>
<reference evidence="4" key="1">
    <citation type="submission" date="2015-06" db="EMBL/GenBank/DDBJ databases">
        <authorList>
            <person name="Bertelli C."/>
        </authorList>
    </citation>
    <scope>NUCLEOTIDE SEQUENCE [LARGE SCALE GENOMIC DNA]</scope>
    <source>
        <strain evidence="4">CRIB-30</strain>
    </source>
</reference>
<evidence type="ECO:0000313" key="3">
    <source>
        <dbReference type="EMBL" id="CRX38116.1"/>
    </source>
</evidence>
<dbReference type="OrthoDB" id="21211at2"/>
<evidence type="ECO:0000313" key="4">
    <source>
        <dbReference type="Proteomes" id="UP000220251"/>
    </source>
</evidence>
<keyword evidence="4" id="KW-1185">Reference proteome</keyword>
<accession>A0A0H5DNX2</accession>
<proteinExistence type="predicted"/>
<dbReference type="InterPro" id="IPR046801">
    <property type="entry name" value="OpcA_G6PD_N"/>
</dbReference>
<dbReference type="RefSeq" id="WP_098037967.1">
    <property type="nucleotide sequence ID" value="NZ_CWGJ01000011.1"/>
</dbReference>
<dbReference type="PANTHER" id="PTHR38658:SF1">
    <property type="entry name" value="OXPP CYCLE PROTEIN OPCA-RELATED"/>
    <property type="match status" value="1"/>
</dbReference>
<protein>
    <submittedName>
        <fullName evidence="3">Uncharacterized protein</fullName>
    </submittedName>
</protein>
<evidence type="ECO:0000259" key="1">
    <source>
        <dbReference type="Pfam" id="PF10128"/>
    </source>
</evidence>
<dbReference type="Pfam" id="PF10128">
    <property type="entry name" value="OpcA_G6PD_assem"/>
    <property type="match status" value="1"/>
</dbReference>
<dbReference type="Pfam" id="PF20171">
    <property type="entry name" value="OpcA_G6PD_C"/>
    <property type="match status" value="1"/>
</dbReference>
<dbReference type="EMBL" id="CWGJ01000011">
    <property type="protein sequence ID" value="CRX38116.1"/>
    <property type="molecule type" value="Genomic_DNA"/>
</dbReference>
<sequence length="357" mass="40815">MGKESSVHIIDIDGELKKLWDEQKHEKKIKACLLTLIIYTRDDVRGDYLREINRSIIKEFPCRIISITELGEDVTNVLTTEVSQHTSLEGGTLIASDQITIRASSEYIERIPFIVLPEIVPDLPVYSIWGAPVSPSNALLTELEKASTKVIFDAESSPPLSAFSKVLYQKLGKVPCGIADIHWAIAAGWRECFYQAFNREEGMRFLETVNKVKVTFNDTEAKTLPARDTLSWYFQAWLAGRMRWTLLKTDHAKRETSYQSKSGVVSLQIVPEKNPKFHSSSILTIELTNPSGDSYIFTRHPDWDKVVVHVTRKNTCELPFVFPYPDFSRGSNFMRELFFQAESDHYKRTLEKLSELS</sequence>
<dbReference type="AlphaFoldDB" id="A0A0H5DNX2"/>
<dbReference type="InterPro" id="IPR046802">
    <property type="entry name" value="OpcA_G6PD_C"/>
</dbReference>